<proteinExistence type="predicted"/>
<gene>
    <name evidence="1" type="ORF">R6Y96_08355</name>
</gene>
<accession>A0AAX4FTQ4</accession>
<sequence>MTEEEQQEQLYDLLVPPGVPRKMIYDVVEKFDVEVVQRQERLAFANMEGDARDLLAFRGRKEVVEEVQDYLLARLREFVGEQ</sequence>
<evidence type="ECO:0000313" key="1">
    <source>
        <dbReference type="EMBL" id="WOX57306.1"/>
    </source>
</evidence>
<evidence type="ECO:0000313" key="2">
    <source>
        <dbReference type="Proteomes" id="UP001305652"/>
    </source>
</evidence>
<dbReference type="AlphaFoldDB" id="A0AAX4FTQ4"/>
<protein>
    <submittedName>
        <fullName evidence="1">Uncharacterized protein</fullName>
    </submittedName>
</protein>
<dbReference type="KEGG" id="mrc:R6Y96_08355"/>
<keyword evidence="2" id="KW-1185">Reference proteome</keyword>
<name>A0AAX4FTQ4_9EURY</name>
<dbReference type="GeneID" id="85733162"/>
<dbReference type="Proteomes" id="UP001305652">
    <property type="component" value="Chromosome"/>
</dbReference>
<dbReference type="EMBL" id="CP137642">
    <property type="protein sequence ID" value="WOX57306.1"/>
    <property type="molecule type" value="Genomic_DNA"/>
</dbReference>
<dbReference type="RefSeq" id="WP_214023342.1">
    <property type="nucleotide sequence ID" value="NZ_CP137642.1"/>
</dbReference>
<reference evidence="1 2" key="1">
    <citation type="submission" date="2023-10" db="EMBL/GenBank/DDBJ databases">
        <title>The complete genome sequence of Methanoculleus receptaculi DSM 18860.</title>
        <authorList>
            <person name="Lai S.-J."/>
            <person name="You Y.-T."/>
            <person name="Chen S.-C."/>
        </authorList>
    </citation>
    <scope>NUCLEOTIDE SEQUENCE [LARGE SCALE GENOMIC DNA]</scope>
    <source>
        <strain evidence="1 2">DSM 18860</strain>
    </source>
</reference>
<organism evidence="1 2">
    <name type="scientific">Methanoculleus receptaculi</name>
    <dbReference type="NCBI Taxonomy" id="394967"/>
    <lineage>
        <taxon>Archaea</taxon>
        <taxon>Methanobacteriati</taxon>
        <taxon>Methanobacteriota</taxon>
        <taxon>Stenosarchaea group</taxon>
        <taxon>Methanomicrobia</taxon>
        <taxon>Methanomicrobiales</taxon>
        <taxon>Methanomicrobiaceae</taxon>
        <taxon>Methanoculleus</taxon>
    </lineage>
</organism>